<gene>
    <name evidence="2" type="ORF">Y958_28650</name>
</gene>
<dbReference type="InterPro" id="IPR008651">
    <property type="entry name" value="Uncharacterised_HicB"/>
</dbReference>
<dbReference type="AlphaFoldDB" id="A0A248K1V5"/>
<evidence type="ECO:0000256" key="1">
    <source>
        <dbReference type="SAM" id="MobiDB-lite"/>
    </source>
</evidence>
<evidence type="ECO:0000313" key="3">
    <source>
        <dbReference type="Proteomes" id="UP000197153"/>
    </source>
</evidence>
<dbReference type="InterPro" id="IPR010985">
    <property type="entry name" value="Ribbon_hlx_hlx"/>
</dbReference>
<organism evidence="2 3">
    <name type="scientific">Nitrospirillum viridazoti CBAmc</name>
    <dbReference type="NCBI Taxonomy" id="1441467"/>
    <lineage>
        <taxon>Bacteria</taxon>
        <taxon>Pseudomonadati</taxon>
        <taxon>Pseudomonadota</taxon>
        <taxon>Alphaproteobacteria</taxon>
        <taxon>Rhodospirillales</taxon>
        <taxon>Azospirillaceae</taxon>
        <taxon>Nitrospirillum</taxon>
        <taxon>Nitrospirillum viridazoti</taxon>
    </lineage>
</organism>
<dbReference type="Proteomes" id="UP000197153">
    <property type="component" value="Chromosome 4"/>
</dbReference>
<sequence>MTTFPLRLPDDLKAAAAAQAERAGVSLNQFIAVAVAGRVGAQTDAERYFAARAARAIPGRARQILAEAGVGNPPRDDDRLDEEPEGR</sequence>
<dbReference type="KEGG" id="nao:Y958_28650"/>
<dbReference type="GO" id="GO:0006355">
    <property type="term" value="P:regulation of DNA-templated transcription"/>
    <property type="evidence" value="ECO:0007669"/>
    <property type="project" value="InterPro"/>
</dbReference>
<proteinExistence type="predicted"/>
<dbReference type="Pfam" id="PF05534">
    <property type="entry name" value="HicB"/>
    <property type="match status" value="1"/>
</dbReference>
<dbReference type="EMBL" id="CP022113">
    <property type="protein sequence ID" value="ASG24953.1"/>
    <property type="molecule type" value="Genomic_DNA"/>
</dbReference>
<accession>A0A248K1V5</accession>
<protein>
    <submittedName>
        <fullName evidence="2">Toxin-antitoxin system HicB family antitoxin</fullName>
    </submittedName>
</protein>
<dbReference type="Gene3D" id="1.10.1220.10">
    <property type="entry name" value="Met repressor-like"/>
    <property type="match status" value="1"/>
</dbReference>
<name>A0A248K1V5_9PROT</name>
<keyword evidence="3" id="KW-1185">Reference proteome</keyword>
<dbReference type="InterPro" id="IPR013321">
    <property type="entry name" value="Arc_rbn_hlx_hlx"/>
</dbReference>
<dbReference type="SUPFAM" id="SSF47598">
    <property type="entry name" value="Ribbon-helix-helix"/>
    <property type="match status" value="1"/>
</dbReference>
<feature type="region of interest" description="Disordered" evidence="1">
    <location>
        <begin position="65"/>
        <end position="87"/>
    </location>
</feature>
<evidence type="ECO:0000313" key="2">
    <source>
        <dbReference type="EMBL" id="ASG24953.1"/>
    </source>
</evidence>
<dbReference type="RefSeq" id="WP_088875346.1">
    <property type="nucleotide sequence ID" value="NZ_CP022113.1"/>
</dbReference>
<reference evidence="2 3" key="1">
    <citation type="submission" date="2017-06" db="EMBL/GenBank/DDBJ databases">
        <title>Complete genome sequence of Nitrospirillum amazonense strain CBAmC, an endophytic nitrogen-fixing and plant growth-promoting bacterium, isolated from sugarcane.</title>
        <authorList>
            <person name="Schwab S."/>
            <person name="dos Santos Teixeira K.R."/>
            <person name="Simoes Araujo J.L."/>
            <person name="Soares Vidal M."/>
            <person name="Borges de Freitas H.R."/>
            <person name="Rivello Crivelaro A.L."/>
            <person name="Bueno de Camargo Nunes A."/>
            <person name="dos Santos C.M."/>
            <person name="Palmeira da Silva Rosa D."/>
            <person name="da Silva Padilha D."/>
            <person name="da Silva E."/>
            <person name="Araujo Terra L."/>
            <person name="Soares Mendes V."/>
            <person name="Farinelli L."/>
            <person name="Magalhaes Cruz L."/>
            <person name="Baldani J.I."/>
        </authorList>
    </citation>
    <scope>NUCLEOTIDE SEQUENCE [LARGE SCALE GENOMIC DNA]</scope>
    <source>
        <strain evidence="2 3">CBAmC</strain>
    </source>
</reference>